<gene>
    <name evidence="2" type="ORF">NN4_83470</name>
</gene>
<name>A0A511MUD3_9NOCA</name>
<evidence type="ECO:0000313" key="2">
    <source>
        <dbReference type="EMBL" id="GEM43828.1"/>
    </source>
</evidence>
<evidence type="ECO:0000256" key="1">
    <source>
        <dbReference type="SAM" id="Phobius"/>
    </source>
</evidence>
<protein>
    <submittedName>
        <fullName evidence="2">Uncharacterized protein</fullName>
    </submittedName>
</protein>
<keyword evidence="3" id="KW-1185">Reference proteome</keyword>
<dbReference type="Proteomes" id="UP000321424">
    <property type="component" value="Unassembled WGS sequence"/>
</dbReference>
<feature type="transmembrane region" description="Helical" evidence="1">
    <location>
        <begin position="28"/>
        <end position="46"/>
    </location>
</feature>
<sequence length="101" mass="11237">MSLIWLIALVVLVLLVAWWLFPMLARILGFLIVIDALLGIVLFPSYALPARLPWLAGGVALWLAGHWAWAAKHGAWGSRLARSFFGLPGFRHLIPRSVLLN</sequence>
<reference evidence="2 3" key="1">
    <citation type="submission" date="2019-07" db="EMBL/GenBank/DDBJ databases">
        <title>Whole genome shotgun sequence of Nocardia ninae NBRC 108245.</title>
        <authorList>
            <person name="Hosoyama A."/>
            <person name="Uohara A."/>
            <person name="Ohji S."/>
            <person name="Ichikawa N."/>
        </authorList>
    </citation>
    <scope>NUCLEOTIDE SEQUENCE [LARGE SCALE GENOMIC DNA]</scope>
    <source>
        <strain evidence="2 3">NBRC 108245</strain>
    </source>
</reference>
<comment type="caution">
    <text evidence="2">The sequence shown here is derived from an EMBL/GenBank/DDBJ whole genome shotgun (WGS) entry which is preliminary data.</text>
</comment>
<dbReference type="AlphaFoldDB" id="A0A511MUD3"/>
<proteinExistence type="predicted"/>
<keyword evidence="1" id="KW-0472">Membrane</keyword>
<dbReference type="OrthoDB" id="4774993at2"/>
<dbReference type="EMBL" id="BJXA01000116">
    <property type="protein sequence ID" value="GEM43828.1"/>
    <property type="molecule type" value="Genomic_DNA"/>
</dbReference>
<dbReference type="RefSeq" id="WP_147143121.1">
    <property type="nucleotide sequence ID" value="NZ_BJXA01000116.1"/>
</dbReference>
<keyword evidence="1" id="KW-1133">Transmembrane helix</keyword>
<organism evidence="2 3">
    <name type="scientific">Nocardia ninae NBRC 108245</name>
    <dbReference type="NCBI Taxonomy" id="1210091"/>
    <lineage>
        <taxon>Bacteria</taxon>
        <taxon>Bacillati</taxon>
        <taxon>Actinomycetota</taxon>
        <taxon>Actinomycetes</taxon>
        <taxon>Mycobacteriales</taxon>
        <taxon>Nocardiaceae</taxon>
        <taxon>Nocardia</taxon>
    </lineage>
</organism>
<feature type="transmembrane region" description="Helical" evidence="1">
    <location>
        <begin position="52"/>
        <end position="70"/>
    </location>
</feature>
<keyword evidence="1" id="KW-0812">Transmembrane</keyword>
<feature type="transmembrane region" description="Helical" evidence="1">
    <location>
        <begin position="6"/>
        <end position="21"/>
    </location>
</feature>
<evidence type="ECO:0000313" key="3">
    <source>
        <dbReference type="Proteomes" id="UP000321424"/>
    </source>
</evidence>
<accession>A0A511MUD3</accession>